<keyword evidence="2" id="KW-1185">Reference proteome</keyword>
<comment type="caution">
    <text evidence="1">The sequence shown here is derived from an EMBL/GenBank/DDBJ whole genome shotgun (WGS) entry which is preliminary data.</text>
</comment>
<proteinExistence type="predicted"/>
<protein>
    <submittedName>
        <fullName evidence="1">Uncharacterized protein</fullName>
    </submittedName>
</protein>
<dbReference type="EMBL" id="LXQA010283463">
    <property type="protein sequence ID" value="MCI40741.1"/>
    <property type="molecule type" value="Genomic_DNA"/>
</dbReference>
<feature type="non-terminal residue" evidence="1">
    <location>
        <position position="45"/>
    </location>
</feature>
<evidence type="ECO:0000313" key="2">
    <source>
        <dbReference type="Proteomes" id="UP000265520"/>
    </source>
</evidence>
<dbReference type="AlphaFoldDB" id="A0A392RVS2"/>
<name>A0A392RVS2_9FABA</name>
<accession>A0A392RVS2</accession>
<sequence>MLPMLVMPRKNRRRKMQLSYRAMTKRMIQTNLLPNNHRTQKLYLP</sequence>
<dbReference type="Proteomes" id="UP000265520">
    <property type="component" value="Unassembled WGS sequence"/>
</dbReference>
<organism evidence="1 2">
    <name type="scientific">Trifolium medium</name>
    <dbReference type="NCBI Taxonomy" id="97028"/>
    <lineage>
        <taxon>Eukaryota</taxon>
        <taxon>Viridiplantae</taxon>
        <taxon>Streptophyta</taxon>
        <taxon>Embryophyta</taxon>
        <taxon>Tracheophyta</taxon>
        <taxon>Spermatophyta</taxon>
        <taxon>Magnoliopsida</taxon>
        <taxon>eudicotyledons</taxon>
        <taxon>Gunneridae</taxon>
        <taxon>Pentapetalae</taxon>
        <taxon>rosids</taxon>
        <taxon>fabids</taxon>
        <taxon>Fabales</taxon>
        <taxon>Fabaceae</taxon>
        <taxon>Papilionoideae</taxon>
        <taxon>50 kb inversion clade</taxon>
        <taxon>NPAAA clade</taxon>
        <taxon>Hologalegina</taxon>
        <taxon>IRL clade</taxon>
        <taxon>Trifolieae</taxon>
        <taxon>Trifolium</taxon>
    </lineage>
</organism>
<evidence type="ECO:0000313" key="1">
    <source>
        <dbReference type="EMBL" id="MCI40741.1"/>
    </source>
</evidence>
<reference evidence="1 2" key="1">
    <citation type="journal article" date="2018" name="Front. Plant Sci.">
        <title>Red Clover (Trifolium pratense) and Zigzag Clover (T. medium) - A Picture of Genomic Similarities and Differences.</title>
        <authorList>
            <person name="Dluhosova J."/>
            <person name="Istvanek J."/>
            <person name="Nedelnik J."/>
            <person name="Repkova J."/>
        </authorList>
    </citation>
    <scope>NUCLEOTIDE SEQUENCE [LARGE SCALE GENOMIC DNA]</scope>
    <source>
        <strain evidence="2">cv. 10/8</strain>
        <tissue evidence="1">Leaf</tissue>
    </source>
</reference>